<dbReference type="EMBL" id="MDYN01000093">
    <property type="protein sequence ID" value="OQD78056.1"/>
    <property type="molecule type" value="Genomic_DNA"/>
</dbReference>
<comment type="caution">
    <text evidence="4">The sequence shown here is derived from an EMBL/GenBank/DDBJ whole genome shotgun (WGS) entry which is preliminary data.</text>
</comment>
<evidence type="ECO:0000313" key="6">
    <source>
        <dbReference type="Proteomes" id="UP000191672"/>
    </source>
</evidence>
<dbReference type="InterPro" id="IPR009057">
    <property type="entry name" value="Homeodomain-like_sf"/>
</dbReference>
<evidence type="ECO:0008006" key="7">
    <source>
        <dbReference type="Google" id="ProtNLM"/>
    </source>
</evidence>
<feature type="domain" description="Tc1-like transposase DDE" evidence="2">
    <location>
        <begin position="165"/>
        <end position="302"/>
    </location>
</feature>
<dbReference type="InterPro" id="IPR012337">
    <property type="entry name" value="RNaseH-like_sf"/>
</dbReference>
<evidence type="ECO:0000313" key="4">
    <source>
        <dbReference type="EMBL" id="OQD78056.1"/>
    </source>
</evidence>
<dbReference type="AlphaFoldDB" id="A0A1V6PND6"/>
<evidence type="ECO:0000259" key="3">
    <source>
        <dbReference type="Pfam" id="PF13592"/>
    </source>
</evidence>
<reference evidence="4" key="1">
    <citation type="submission" date="2016-08" db="EMBL/GenBank/DDBJ databases">
        <title>Uncovering the secondary metabolism of Penicillium species provides insights into the evolution of 6-MSA pathways.</title>
        <authorList>
            <person name="Nielsen J.C."/>
            <person name="Nielsen J."/>
        </authorList>
    </citation>
    <scope>NUCLEOTIDE SEQUENCE [LARGE SCALE GENOMIC DNA]</scope>
    <source>
        <strain evidence="4">IBT 31811</strain>
    </source>
</reference>
<dbReference type="PANTHER" id="PTHR46564">
    <property type="entry name" value="TRANSPOSASE"/>
    <property type="match status" value="1"/>
</dbReference>
<accession>A0A1V6PND6</accession>
<dbReference type="InterPro" id="IPR038717">
    <property type="entry name" value="Tc1-like_DDE_dom"/>
</dbReference>
<proteinExistence type="predicted"/>
<evidence type="ECO:0000256" key="1">
    <source>
        <dbReference type="SAM" id="MobiDB-lite"/>
    </source>
</evidence>
<dbReference type="Pfam" id="PF13592">
    <property type="entry name" value="HTH_33"/>
    <property type="match status" value="1"/>
</dbReference>
<keyword evidence="6" id="KW-1185">Reference proteome</keyword>
<dbReference type="Pfam" id="PF13358">
    <property type="entry name" value="DDE_3"/>
    <property type="match status" value="1"/>
</dbReference>
<dbReference type="SUPFAM" id="SSF46689">
    <property type="entry name" value="Homeodomain-like"/>
    <property type="match status" value="1"/>
</dbReference>
<dbReference type="InterPro" id="IPR047655">
    <property type="entry name" value="Transpos_IS630-like"/>
</dbReference>
<organism evidence="4 6">
    <name type="scientific">Penicillium antarcticum</name>
    <dbReference type="NCBI Taxonomy" id="416450"/>
    <lineage>
        <taxon>Eukaryota</taxon>
        <taxon>Fungi</taxon>
        <taxon>Dikarya</taxon>
        <taxon>Ascomycota</taxon>
        <taxon>Pezizomycotina</taxon>
        <taxon>Eurotiomycetes</taxon>
        <taxon>Eurotiomycetidae</taxon>
        <taxon>Eurotiales</taxon>
        <taxon>Aspergillaceae</taxon>
        <taxon>Penicillium</taxon>
    </lineage>
</organism>
<gene>
    <name evidence="5" type="ORF">PENANT_c072G05649</name>
    <name evidence="4" type="ORF">PENANT_c093G06030</name>
</gene>
<reference evidence="6" key="2">
    <citation type="journal article" date="2017" name="Nat. Microbiol.">
        <title>Global analysis of biosynthetic gene clusters reveals vast potential of secondary metabolite production in Penicillium species.</title>
        <authorList>
            <person name="Nielsen J.C."/>
            <person name="Grijseels S."/>
            <person name="Prigent S."/>
            <person name="Ji B."/>
            <person name="Dainat J."/>
            <person name="Nielsen K.F."/>
            <person name="Frisvad J.C."/>
            <person name="Workman M."/>
            <person name="Nielsen J."/>
        </authorList>
    </citation>
    <scope>NUCLEOTIDE SEQUENCE [LARGE SCALE GENOMIC DNA]</scope>
    <source>
        <strain evidence="6">IBT 31811</strain>
    </source>
</reference>
<dbReference type="NCBIfam" id="NF033545">
    <property type="entry name" value="transpos_IS630"/>
    <property type="match status" value="1"/>
</dbReference>
<evidence type="ECO:0000259" key="2">
    <source>
        <dbReference type="Pfam" id="PF13358"/>
    </source>
</evidence>
<feature type="region of interest" description="Disordered" evidence="1">
    <location>
        <begin position="1"/>
        <end position="23"/>
    </location>
</feature>
<evidence type="ECO:0000313" key="5">
    <source>
        <dbReference type="EMBL" id="OQD78904.1"/>
    </source>
</evidence>
<dbReference type="SUPFAM" id="SSF53098">
    <property type="entry name" value="Ribonuclease H-like"/>
    <property type="match status" value="1"/>
</dbReference>
<dbReference type="InterPro" id="IPR025959">
    <property type="entry name" value="Winged_HTH_dom"/>
</dbReference>
<dbReference type="Proteomes" id="UP000191672">
    <property type="component" value="Unassembled WGS sequence"/>
</dbReference>
<dbReference type="PANTHER" id="PTHR46564:SF1">
    <property type="entry name" value="TRANSPOSASE"/>
    <property type="match status" value="1"/>
</dbReference>
<dbReference type="EMBL" id="MDYN01000072">
    <property type="protein sequence ID" value="OQD78904.1"/>
    <property type="molecule type" value="Genomic_DNA"/>
</dbReference>
<protein>
    <recommendedName>
        <fullName evidence="7">Tc1-like transposase DDE domain-containing protein</fullName>
    </recommendedName>
</protein>
<dbReference type="GO" id="GO:0003676">
    <property type="term" value="F:nucleic acid binding"/>
    <property type="evidence" value="ECO:0007669"/>
    <property type="project" value="InterPro"/>
</dbReference>
<feature type="domain" description="Winged helix-turn helix" evidence="3">
    <location>
        <begin position="105"/>
        <end position="149"/>
    </location>
</feature>
<name>A0A1V6PND6_9EURO</name>
<dbReference type="STRING" id="416450.A0A1V6PND6"/>
<dbReference type="Gene3D" id="3.30.420.10">
    <property type="entry name" value="Ribonuclease H-like superfamily/Ribonuclease H"/>
    <property type="match status" value="1"/>
</dbReference>
<sequence>MPHEKVSTANTLNLPPSLRKMAPRLPPSKLEMIRDMILSESLKTSQMAEAAECSERSIINLRNNLHQFGNVRAPPTRVGRRRSITPLMLEAICDHLLEKPGLYVDEMALFLWDEFHIQVTNSSLKRALASVGWSKKVARQRAKEQNADLRDFYLHNLSDFRSHHLVYVDESGCDKRIGFRRTGWSPVGATPLQVSKFHRDQRYQILPAYAQDSVVFSQVFQGSTDAAVFEDFIEHLLKHCGKWPEPKSVIVMDNASFHHSERTKELCANAGVKLVYLPPYSPDLNPIEEFFSELKAVIRRNWRRYEQSPDQGFEYFLEWCIDVIGSREESARGHFRHAGVVVEDYH</sequence>
<dbReference type="InterPro" id="IPR036397">
    <property type="entry name" value="RNaseH_sf"/>
</dbReference>